<gene>
    <name evidence="2" type="ORF">GGD50_005143</name>
</gene>
<dbReference type="GO" id="GO:0016020">
    <property type="term" value="C:membrane"/>
    <property type="evidence" value="ECO:0007669"/>
    <property type="project" value="InterPro"/>
</dbReference>
<dbReference type="EMBL" id="JACHBI010000012">
    <property type="protein sequence ID" value="MBB5576500.1"/>
    <property type="molecule type" value="Genomic_DNA"/>
</dbReference>
<reference evidence="2 3" key="1">
    <citation type="submission" date="2020-08" db="EMBL/GenBank/DDBJ databases">
        <title>Genomic Encyclopedia of Type Strains, Phase IV (KMG-V): Genome sequencing to study the core and pangenomes of soil and plant-associated prokaryotes.</title>
        <authorList>
            <person name="Whitman W."/>
        </authorList>
    </citation>
    <scope>NUCLEOTIDE SEQUENCE [LARGE SCALE GENOMIC DNA]</scope>
    <source>
        <strain evidence="2 3">SEMIA 4064</strain>
    </source>
</reference>
<feature type="transmembrane region" description="Helical" evidence="1">
    <location>
        <begin position="41"/>
        <end position="60"/>
    </location>
</feature>
<keyword evidence="1" id="KW-0812">Transmembrane</keyword>
<keyword evidence="1" id="KW-0472">Membrane</keyword>
<dbReference type="Proteomes" id="UP000549882">
    <property type="component" value="Unassembled WGS sequence"/>
</dbReference>
<feature type="transmembrane region" description="Helical" evidence="1">
    <location>
        <begin position="170"/>
        <end position="188"/>
    </location>
</feature>
<proteinExistence type="predicted"/>
<comment type="caution">
    <text evidence="2">The sequence shown here is derived from an EMBL/GenBank/DDBJ whole genome shotgun (WGS) entry which is preliminary data.</text>
</comment>
<dbReference type="Pfam" id="PF05656">
    <property type="entry name" value="DUF805"/>
    <property type="match status" value="1"/>
</dbReference>
<sequence length="299" mass="32916">MTSLILNDRLNRPAYWMFICIFLGFRVGAVVLSEMGYTSDLLRHMDFILFFVASVMGARLRDFGWSAFWGWAGVALFSFVFPVGIIAILKPAILPNGWVDGPAGGYITLFDTLPFLALVTVVGLPPSDPDSKYRMPSRYNIVVSESTQQFARRWILPPLSIFRRRVNRSAYWAGLVFVFAVLFARAAAEGGNNGDTAWGLPLFVLAVAIAATLVAARLRDFGWSGFWGWSVIVGLSFVIPLAMFSLIGVDQMSSLPSYATSGPILLCLVMIIAVGIPRGNADANKYGPPFRWRKNKAVA</sequence>
<keyword evidence="3" id="KW-1185">Reference proteome</keyword>
<evidence type="ECO:0000313" key="3">
    <source>
        <dbReference type="Proteomes" id="UP000549882"/>
    </source>
</evidence>
<dbReference type="AlphaFoldDB" id="A0A7W9D3S5"/>
<evidence type="ECO:0000256" key="1">
    <source>
        <dbReference type="SAM" id="Phobius"/>
    </source>
</evidence>
<name>A0A7W9D3S5_9HYPH</name>
<feature type="transmembrane region" description="Helical" evidence="1">
    <location>
        <begin position="67"/>
        <end position="93"/>
    </location>
</feature>
<feature type="transmembrane region" description="Helical" evidence="1">
    <location>
        <begin position="105"/>
        <end position="125"/>
    </location>
</feature>
<feature type="transmembrane region" description="Helical" evidence="1">
    <location>
        <begin position="226"/>
        <end position="249"/>
    </location>
</feature>
<protein>
    <submittedName>
        <fullName evidence="2">Uncharacterized membrane protein YhaH (DUF805 family)</fullName>
    </submittedName>
</protein>
<dbReference type="InterPro" id="IPR008523">
    <property type="entry name" value="DUF805"/>
</dbReference>
<dbReference type="RefSeq" id="WP_146143998.1">
    <property type="nucleotide sequence ID" value="NZ_JACHBI010000012.1"/>
</dbReference>
<organism evidence="2 3">
    <name type="scientific">Rhizobium paranaense</name>
    <dbReference type="NCBI Taxonomy" id="1650438"/>
    <lineage>
        <taxon>Bacteria</taxon>
        <taxon>Pseudomonadati</taxon>
        <taxon>Pseudomonadota</taxon>
        <taxon>Alphaproteobacteria</taxon>
        <taxon>Hyphomicrobiales</taxon>
        <taxon>Rhizobiaceae</taxon>
        <taxon>Rhizobium/Agrobacterium group</taxon>
        <taxon>Rhizobium</taxon>
    </lineage>
</organism>
<feature type="transmembrane region" description="Helical" evidence="1">
    <location>
        <begin position="255"/>
        <end position="276"/>
    </location>
</feature>
<evidence type="ECO:0000313" key="2">
    <source>
        <dbReference type="EMBL" id="MBB5576500.1"/>
    </source>
</evidence>
<feature type="transmembrane region" description="Helical" evidence="1">
    <location>
        <begin position="14"/>
        <end position="35"/>
    </location>
</feature>
<keyword evidence="1" id="KW-1133">Transmembrane helix</keyword>
<accession>A0A7W9D3S5</accession>
<feature type="transmembrane region" description="Helical" evidence="1">
    <location>
        <begin position="200"/>
        <end position="219"/>
    </location>
</feature>